<name>A0A348AJF8_9FIRM</name>
<proteinExistence type="predicted"/>
<dbReference type="Pfam" id="PF04294">
    <property type="entry name" value="VanW"/>
    <property type="match status" value="1"/>
</dbReference>
<dbReference type="PANTHER" id="PTHR35788">
    <property type="entry name" value="EXPORTED PROTEIN-RELATED"/>
    <property type="match status" value="1"/>
</dbReference>
<dbReference type="OrthoDB" id="9797191at2"/>
<feature type="transmembrane region" description="Helical" evidence="1">
    <location>
        <begin position="12"/>
        <end position="32"/>
    </location>
</feature>
<dbReference type="Proteomes" id="UP000276437">
    <property type="component" value="Chromosome"/>
</dbReference>
<keyword evidence="1" id="KW-1133">Transmembrane helix</keyword>
<gene>
    <name evidence="2" type="ORF">MAMMFC1_01877</name>
</gene>
<dbReference type="InterPro" id="IPR007391">
    <property type="entry name" value="Vancomycin_resist_VanW"/>
</dbReference>
<protein>
    <submittedName>
        <fullName evidence="2">VanW like protein</fullName>
    </submittedName>
</protein>
<dbReference type="EMBL" id="AP018449">
    <property type="protein sequence ID" value="BBB91206.1"/>
    <property type="molecule type" value="Genomic_DNA"/>
</dbReference>
<organism evidence="2 3">
    <name type="scientific">Methylomusa anaerophila</name>
    <dbReference type="NCBI Taxonomy" id="1930071"/>
    <lineage>
        <taxon>Bacteria</taxon>
        <taxon>Bacillati</taxon>
        <taxon>Bacillota</taxon>
        <taxon>Negativicutes</taxon>
        <taxon>Selenomonadales</taxon>
        <taxon>Sporomusaceae</taxon>
        <taxon>Methylomusa</taxon>
    </lineage>
</organism>
<dbReference type="KEGG" id="mana:MAMMFC1_01877"/>
<keyword evidence="3" id="KW-1185">Reference proteome</keyword>
<keyword evidence="1" id="KW-0812">Transmembrane</keyword>
<dbReference type="InterPro" id="IPR052913">
    <property type="entry name" value="Glycopeptide_resist_protein"/>
</dbReference>
<reference evidence="2 3" key="1">
    <citation type="journal article" date="2018" name="Int. J. Syst. Evol. Microbiol.">
        <title>Methylomusa anaerophila gen. nov., sp. nov., an anaerobic methanol-utilizing bacterium isolated from a microbial fuel cell.</title>
        <authorList>
            <person name="Amano N."/>
            <person name="Yamamuro A."/>
            <person name="Miyahara M."/>
            <person name="Kouzuma A."/>
            <person name="Abe T."/>
            <person name="Watanabe K."/>
        </authorList>
    </citation>
    <scope>NUCLEOTIDE SEQUENCE [LARGE SCALE GENOMIC DNA]</scope>
    <source>
        <strain evidence="2 3">MMFC1</strain>
    </source>
</reference>
<dbReference type="PROSITE" id="PS51257">
    <property type="entry name" value="PROKAR_LIPOPROTEIN"/>
    <property type="match status" value="1"/>
</dbReference>
<dbReference type="AlphaFoldDB" id="A0A348AJF8"/>
<evidence type="ECO:0000256" key="1">
    <source>
        <dbReference type="SAM" id="Phobius"/>
    </source>
</evidence>
<evidence type="ECO:0000313" key="3">
    <source>
        <dbReference type="Proteomes" id="UP000276437"/>
    </source>
</evidence>
<sequence length="287" mass="30539">MTAGKKNFFVPVTLMLLILLPLIIVIAGCGFSKPAPKPESQRAAAGVTVAGVAVGGMSAAELKAVLHDLAGKTGMPPVNAGFSQRTGKITPERRGHTLDVPETLRRILMAPSGAGVPPVYKELAPAITADQLKRAKLLSSYATPILDKSPGRVNNIRLTAGLINNTVIESGGEFSFNRTTGEPMVERGFQPAAVFGDNGQKEEEVGGGMCQVSSTLFNAVLAAGLYVAERHPHSQPVNYVPPGQDATTYTDKDFRFINSTRRRVAIRSMLSAGEDKLMVDLFQLPDV</sequence>
<dbReference type="PANTHER" id="PTHR35788:SF1">
    <property type="entry name" value="EXPORTED PROTEIN"/>
    <property type="match status" value="1"/>
</dbReference>
<accession>A0A348AJF8</accession>
<keyword evidence="1" id="KW-0472">Membrane</keyword>
<evidence type="ECO:0000313" key="2">
    <source>
        <dbReference type="EMBL" id="BBB91206.1"/>
    </source>
</evidence>
<dbReference type="RefSeq" id="WP_126308257.1">
    <property type="nucleotide sequence ID" value="NZ_AP018449.1"/>
</dbReference>